<reference evidence="2 3" key="1">
    <citation type="submission" date="2017-08" db="EMBL/GenBank/DDBJ databases">
        <title>Infants hospitalized years apart are colonized by the same room-sourced microbial strains.</title>
        <authorList>
            <person name="Brooks B."/>
            <person name="Olm M.R."/>
            <person name="Firek B.A."/>
            <person name="Baker R."/>
            <person name="Thomas B.C."/>
            <person name="Morowitz M.J."/>
            <person name="Banfield J.F."/>
        </authorList>
    </citation>
    <scope>NUCLEOTIDE SEQUENCE [LARGE SCALE GENOMIC DNA]</scope>
    <source>
        <strain evidence="2">S2_018_000_R2_104</strain>
    </source>
</reference>
<keyword evidence="1" id="KW-0378">Hydrolase</keyword>
<dbReference type="InterPro" id="IPR036412">
    <property type="entry name" value="HAD-like_sf"/>
</dbReference>
<dbReference type="PANTHER" id="PTHR43316">
    <property type="entry name" value="HYDROLASE, HALOACID DELAHOGENASE-RELATED"/>
    <property type="match status" value="1"/>
</dbReference>
<name>A0A2W4ZJQ5_9BACT</name>
<dbReference type="InterPro" id="IPR051540">
    <property type="entry name" value="S-2-haloacid_dehalogenase"/>
</dbReference>
<dbReference type="Pfam" id="PF00702">
    <property type="entry name" value="Hydrolase"/>
    <property type="match status" value="1"/>
</dbReference>
<dbReference type="Proteomes" id="UP000249557">
    <property type="component" value="Unassembled WGS sequence"/>
</dbReference>
<evidence type="ECO:0000256" key="1">
    <source>
        <dbReference type="ARBA" id="ARBA00022801"/>
    </source>
</evidence>
<accession>A0A2W4ZJQ5</accession>
<dbReference type="SUPFAM" id="SSF56784">
    <property type="entry name" value="HAD-like"/>
    <property type="match status" value="1"/>
</dbReference>
<dbReference type="GO" id="GO:0016787">
    <property type="term" value="F:hydrolase activity"/>
    <property type="evidence" value="ECO:0007669"/>
    <property type="project" value="UniProtKB-KW"/>
</dbReference>
<dbReference type="Gene3D" id="1.10.150.520">
    <property type="match status" value="1"/>
</dbReference>
<dbReference type="SFLD" id="SFLDG01129">
    <property type="entry name" value="C1.5:_HAD__Beta-PGM__Phosphata"/>
    <property type="match status" value="1"/>
</dbReference>
<sequence length="234" mass="26009">MVSKLSRRLSDMIDLSHIRGVVWDLDGTLYRYTDNFLRACNIAAARTAIALGLDMDEEAAILMAAESERRHGNSFRLFAERGIRYEDFHHPYHMAVDEAVLEKNHEMRLALDDVSLPMIILTNASKDWAKRTLVQLDLAHKFGDGFILGVEDAGFVSKSAGRAGFEKALSAIGVKGEDALMVEDLPANLVHAKGLGMTTALVHHANHNHAENVTYGHIDHHFDDTIDLVRLLGK</sequence>
<dbReference type="Gene3D" id="3.40.50.1000">
    <property type="entry name" value="HAD superfamily/HAD-like"/>
    <property type="match status" value="1"/>
</dbReference>
<proteinExistence type="predicted"/>
<gene>
    <name evidence="2" type="ORF">DI626_10785</name>
</gene>
<dbReference type="EMBL" id="QFNK01000300">
    <property type="protein sequence ID" value="PZO81537.1"/>
    <property type="molecule type" value="Genomic_DNA"/>
</dbReference>
<protein>
    <recommendedName>
        <fullName evidence="4">HAD family hydrolase</fullName>
    </recommendedName>
</protein>
<evidence type="ECO:0008006" key="4">
    <source>
        <dbReference type="Google" id="ProtNLM"/>
    </source>
</evidence>
<dbReference type="AlphaFoldDB" id="A0A2W4ZJQ5"/>
<evidence type="ECO:0000313" key="3">
    <source>
        <dbReference type="Proteomes" id="UP000249557"/>
    </source>
</evidence>
<comment type="caution">
    <text evidence="2">The sequence shown here is derived from an EMBL/GenBank/DDBJ whole genome shotgun (WGS) entry which is preliminary data.</text>
</comment>
<evidence type="ECO:0000313" key="2">
    <source>
        <dbReference type="EMBL" id="PZO81537.1"/>
    </source>
</evidence>
<dbReference type="SFLD" id="SFLDS00003">
    <property type="entry name" value="Haloacid_Dehalogenase"/>
    <property type="match status" value="1"/>
</dbReference>
<organism evidence="2 3">
    <name type="scientific">Micavibrio aeruginosavorus</name>
    <dbReference type="NCBI Taxonomy" id="349221"/>
    <lineage>
        <taxon>Bacteria</taxon>
        <taxon>Pseudomonadati</taxon>
        <taxon>Bdellovibrionota</taxon>
        <taxon>Bdellovibrionia</taxon>
        <taxon>Bdellovibrionales</taxon>
        <taxon>Pseudobdellovibrionaceae</taxon>
        <taxon>Micavibrio</taxon>
    </lineage>
</organism>
<dbReference type="PANTHER" id="PTHR43316:SF3">
    <property type="entry name" value="HALOACID DEHALOGENASE, TYPE II (AFU_ORTHOLOGUE AFUA_2G07750)-RELATED"/>
    <property type="match status" value="1"/>
</dbReference>
<dbReference type="InterPro" id="IPR023214">
    <property type="entry name" value="HAD_sf"/>
</dbReference>